<dbReference type="EMBL" id="CABVHQ010000003">
    <property type="protein sequence ID" value="VVN72536.1"/>
    <property type="molecule type" value="Genomic_DNA"/>
</dbReference>
<evidence type="ECO:0000256" key="2">
    <source>
        <dbReference type="RuleBase" id="RU003860"/>
    </source>
</evidence>
<dbReference type="Pfam" id="PF01722">
    <property type="entry name" value="BolA"/>
    <property type="match status" value="1"/>
</dbReference>
<dbReference type="AlphaFoldDB" id="A0A5E7A1E1"/>
<name>A0A5E7A1E1_PSEFL</name>
<proteinExistence type="inferred from homology"/>
<dbReference type="SUPFAM" id="SSF82657">
    <property type="entry name" value="BolA-like"/>
    <property type="match status" value="1"/>
</dbReference>
<dbReference type="Proteomes" id="UP000337909">
    <property type="component" value="Unassembled WGS sequence"/>
</dbReference>
<evidence type="ECO:0008006" key="5">
    <source>
        <dbReference type="Google" id="ProtNLM"/>
    </source>
</evidence>
<evidence type="ECO:0000313" key="4">
    <source>
        <dbReference type="Proteomes" id="UP000337909"/>
    </source>
</evidence>
<evidence type="ECO:0000256" key="1">
    <source>
        <dbReference type="ARBA" id="ARBA00005578"/>
    </source>
</evidence>
<reference evidence="3 4" key="1">
    <citation type="submission" date="2019-09" db="EMBL/GenBank/DDBJ databases">
        <authorList>
            <person name="Chandra G."/>
            <person name="Truman W A."/>
        </authorList>
    </citation>
    <scope>NUCLEOTIDE SEQUENCE [LARGE SCALE GENOMIC DNA]</scope>
    <source>
        <strain evidence="3">PS691</strain>
    </source>
</reference>
<comment type="similarity">
    <text evidence="1 2">Belongs to the BolA/IbaG family.</text>
</comment>
<sequence>MQANEVKSFLEGKLSETLLSVQVEVEGEGCNFQLNVISDELVALSPVKRQQSVYAHLNPWIADGSIHAVTMKFFSSTAWAERT</sequence>
<accession>A0A5E7A1E1</accession>
<dbReference type="InterPro" id="IPR002634">
    <property type="entry name" value="BolA"/>
</dbReference>
<organism evidence="3 4">
    <name type="scientific">Pseudomonas fluorescens</name>
    <dbReference type="NCBI Taxonomy" id="294"/>
    <lineage>
        <taxon>Bacteria</taxon>
        <taxon>Pseudomonadati</taxon>
        <taxon>Pseudomonadota</taxon>
        <taxon>Gammaproteobacteria</taxon>
        <taxon>Pseudomonadales</taxon>
        <taxon>Pseudomonadaceae</taxon>
        <taxon>Pseudomonas</taxon>
    </lineage>
</organism>
<dbReference type="PANTHER" id="PTHR46229:SF4">
    <property type="entry name" value="ACID STRESS PROTEIN IBAG"/>
    <property type="match status" value="1"/>
</dbReference>
<protein>
    <recommendedName>
        <fullName evidence="5">BolA family transcriptional regulator</fullName>
    </recommendedName>
</protein>
<dbReference type="PANTHER" id="PTHR46229">
    <property type="entry name" value="BOLA TRANSCRIPTION REGULATOR"/>
    <property type="match status" value="1"/>
</dbReference>
<dbReference type="OrthoDB" id="9812890at2"/>
<dbReference type="InterPro" id="IPR036065">
    <property type="entry name" value="BolA-like_sf"/>
</dbReference>
<dbReference type="PIRSF" id="PIRSF003113">
    <property type="entry name" value="BolA"/>
    <property type="match status" value="1"/>
</dbReference>
<dbReference type="InterPro" id="IPR050961">
    <property type="entry name" value="BolA/IbaG_stress_morph_reg"/>
</dbReference>
<dbReference type="Gene3D" id="3.30.300.90">
    <property type="entry name" value="BolA-like"/>
    <property type="match status" value="1"/>
</dbReference>
<evidence type="ECO:0000313" key="3">
    <source>
        <dbReference type="EMBL" id="VVN72536.1"/>
    </source>
</evidence>
<dbReference type="RefSeq" id="WP_150640632.1">
    <property type="nucleotide sequence ID" value="NZ_CABVHQ010000003.1"/>
</dbReference>
<gene>
    <name evidence="3" type="ORF">PS691_00512</name>
</gene>